<sequence length="61" mass="7005">MFNITNSPLGRISMSPSKIKDEQHKRYDELARKVLSGELAYQPAQKSKFSVSANPKFKHIR</sequence>
<name>A0ABQ1G953_9GAMM</name>
<dbReference type="Proteomes" id="UP000627464">
    <property type="component" value="Unassembled WGS sequence"/>
</dbReference>
<gene>
    <name evidence="2" type="ORF">GCM10011328_12400</name>
</gene>
<protein>
    <submittedName>
        <fullName evidence="2">Uncharacterized protein</fullName>
    </submittedName>
</protein>
<evidence type="ECO:0000313" key="3">
    <source>
        <dbReference type="Proteomes" id="UP000627464"/>
    </source>
</evidence>
<evidence type="ECO:0000313" key="2">
    <source>
        <dbReference type="EMBL" id="GGA39026.1"/>
    </source>
</evidence>
<organism evidence="2 3">
    <name type="scientific">Hafnia psychrotolerans</name>
    <dbReference type="NCBI Taxonomy" id="1477018"/>
    <lineage>
        <taxon>Bacteria</taxon>
        <taxon>Pseudomonadati</taxon>
        <taxon>Pseudomonadota</taxon>
        <taxon>Gammaproteobacteria</taxon>
        <taxon>Enterobacterales</taxon>
        <taxon>Hafniaceae</taxon>
        <taxon>Hafnia</taxon>
    </lineage>
</organism>
<dbReference type="EMBL" id="BMFZ01000003">
    <property type="protein sequence ID" value="GGA39026.1"/>
    <property type="molecule type" value="Genomic_DNA"/>
</dbReference>
<evidence type="ECO:0000256" key="1">
    <source>
        <dbReference type="SAM" id="MobiDB-lite"/>
    </source>
</evidence>
<keyword evidence="3" id="KW-1185">Reference proteome</keyword>
<feature type="region of interest" description="Disordered" evidence="1">
    <location>
        <begin position="1"/>
        <end position="21"/>
    </location>
</feature>
<accession>A0ABQ1G953</accession>
<comment type="caution">
    <text evidence="2">The sequence shown here is derived from an EMBL/GenBank/DDBJ whole genome shotgun (WGS) entry which is preliminary data.</text>
</comment>
<proteinExistence type="predicted"/>
<reference evidence="3" key="1">
    <citation type="journal article" date="2019" name="Int. J. Syst. Evol. Microbiol.">
        <title>The Global Catalogue of Microorganisms (GCM) 10K type strain sequencing project: providing services to taxonomists for standard genome sequencing and annotation.</title>
        <authorList>
            <consortium name="The Broad Institute Genomics Platform"/>
            <consortium name="The Broad Institute Genome Sequencing Center for Infectious Disease"/>
            <person name="Wu L."/>
            <person name="Ma J."/>
        </authorList>
    </citation>
    <scope>NUCLEOTIDE SEQUENCE [LARGE SCALE GENOMIC DNA]</scope>
    <source>
        <strain evidence="3">CGMCC 1.12806</strain>
    </source>
</reference>